<dbReference type="GeneID" id="66855956"/>
<evidence type="ECO:0000256" key="1">
    <source>
        <dbReference type="SAM" id="MobiDB-lite"/>
    </source>
</evidence>
<accession>A0A8A1UMU2</accession>
<protein>
    <submittedName>
        <fullName evidence="2">Uncharacterized protein</fullName>
    </submittedName>
</protein>
<evidence type="ECO:0000313" key="2">
    <source>
        <dbReference type="EMBL" id="QST81863.1"/>
    </source>
</evidence>
<dbReference type="EMBL" id="CP048261">
    <property type="protein sequence ID" value="QST81863.1"/>
    <property type="molecule type" value="Genomic_DNA"/>
</dbReference>
<feature type="region of interest" description="Disordered" evidence="1">
    <location>
        <begin position="1"/>
        <end position="24"/>
    </location>
</feature>
<sequence length="72" mass="6949">MTRGPPASAASASSSARDGGSGGVDTALAAAHAASSSFMVGVGSVAPLRTPGVTGWWADMDASRGSWAGKRA</sequence>
<name>A0A8A1UMU2_STRR1</name>
<proteinExistence type="predicted"/>
<reference evidence="2" key="3">
    <citation type="journal article" date="2021" name="bioRxiv">
        <title>Bilateral symmetry of linear streptomycete chromosomes.</title>
        <authorList>
            <person name="Algora-Gallardo L."/>
            <person name="Schniete J.K."/>
            <person name="Mark D.R."/>
            <person name="Hunter I.S."/>
            <person name="Herron P.R."/>
        </authorList>
    </citation>
    <scope>NUCLEOTIDE SEQUENCE</scope>
    <source>
        <strain evidence="2">ATCC 10970</strain>
    </source>
</reference>
<evidence type="ECO:0000313" key="3">
    <source>
        <dbReference type="Proteomes" id="UP000011074"/>
    </source>
</evidence>
<feature type="region of interest" description="Disordered" evidence="1">
    <location>
        <begin position="53"/>
        <end position="72"/>
    </location>
</feature>
<dbReference type="RefSeq" id="WP_156100295.1">
    <property type="nucleotide sequence ID" value="NZ_CP048261.1"/>
</dbReference>
<organism evidence="2 3">
    <name type="scientific">Streptomyces rimosus subsp. rimosus (strain ATCC 10970 / DSM 40260 / JCM 4667 / NRRL 2234)</name>
    <dbReference type="NCBI Taxonomy" id="1265868"/>
    <lineage>
        <taxon>Bacteria</taxon>
        <taxon>Bacillati</taxon>
        <taxon>Actinomycetota</taxon>
        <taxon>Actinomycetes</taxon>
        <taxon>Kitasatosporales</taxon>
        <taxon>Streptomycetaceae</taxon>
        <taxon>Streptomyces</taxon>
    </lineage>
</organism>
<dbReference type="Proteomes" id="UP000011074">
    <property type="component" value="Chromosome"/>
</dbReference>
<reference evidence="2" key="1">
    <citation type="submission" date="2012-12" db="EMBL/GenBank/DDBJ databases">
        <authorList>
            <person name="Pethick F.E."/>
            <person name="MacFadyen A.C."/>
            <person name="Tang Z."/>
            <person name="Sangal V."/>
            <person name="Tze-Tze L."/>
            <person name="Chu J."/>
            <person name="Guo M."/>
            <person name="Kirby R."/>
            <person name="Hoskisson P.A."/>
            <person name="Herron P.R."/>
            <person name="Hunter I.S."/>
        </authorList>
    </citation>
    <scope>NUCLEOTIDE SEQUENCE</scope>
    <source>
        <strain evidence="2">ATCC 10970</strain>
    </source>
</reference>
<reference evidence="2" key="2">
    <citation type="submission" date="2020-01" db="EMBL/GenBank/DDBJ databases">
        <authorList>
            <person name="Algora L."/>
            <person name="Schniete J.K."/>
            <person name="MacFadyen A."/>
            <person name="Hoskisson P.A."/>
            <person name="Hunter I.S."/>
            <person name="Herron P.R."/>
        </authorList>
    </citation>
    <scope>NUCLEOTIDE SEQUENCE</scope>
    <source>
        <strain evidence="2">ATCC 10970</strain>
    </source>
</reference>
<gene>
    <name evidence="2" type="ORF">SRIM_018355</name>
</gene>
<dbReference type="AlphaFoldDB" id="A0A8A1UMU2"/>
<feature type="compositionally biased region" description="Low complexity" evidence="1">
    <location>
        <begin position="1"/>
        <end position="18"/>
    </location>
</feature>